<dbReference type="Proteomes" id="UP000007954">
    <property type="component" value="Chromosome"/>
</dbReference>
<protein>
    <submittedName>
        <fullName evidence="2">FkbM family methyltransferase</fullName>
        <ecNumber evidence="2">2.1.1.-</ecNumber>
    </submittedName>
</protein>
<organism evidence="2 3">
    <name type="scientific">Haloquadratum walsbyi (strain DSM 16854 / JCM 12705 / C23)</name>
    <dbReference type="NCBI Taxonomy" id="768065"/>
    <lineage>
        <taxon>Archaea</taxon>
        <taxon>Methanobacteriati</taxon>
        <taxon>Methanobacteriota</taxon>
        <taxon>Stenosarchaea group</taxon>
        <taxon>Halobacteria</taxon>
        <taxon>Halobacteriales</taxon>
        <taxon>Haloferacaceae</taxon>
        <taxon>Haloquadratum</taxon>
    </lineage>
</organism>
<dbReference type="PANTHER" id="PTHR34203">
    <property type="entry name" value="METHYLTRANSFERASE, FKBM FAMILY PROTEIN"/>
    <property type="match status" value="1"/>
</dbReference>
<dbReference type="InterPro" id="IPR052514">
    <property type="entry name" value="SAM-dependent_MTase"/>
</dbReference>
<dbReference type="RefSeq" id="WP_014555707.1">
    <property type="nucleotide sequence ID" value="NC_017459.1"/>
</dbReference>
<dbReference type="OrthoDB" id="275825at2157"/>
<feature type="domain" description="Methyltransferase FkbM" evidence="1">
    <location>
        <begin position="72"/>
        <end position="224"/>
    </location>
</feature>
<keyword evidence="2" id="KW-0808">Transferase</keyword>
<evidence type="ECO:0000259" key="1">
    <source>
        <dbReference type="Pfam" id="PF05050"/>
    </source>
</evidence>
<proteinExistence type="predicted"/>
<dbReference type="InterPro" id="IPR006342">
    <property type="entry name" value="FkbM_mtfrase"/>
</dbReference>
<evidence type="ECO:0000313" key="2">
    <source>
        <dbReference type="EMBL" id="CCC39970.1"/>
    </source>
</evidence>
<accession>G0LKL2</accession>
<dbReference type="Gene3D" id="3.40.50.150">
    <property type="entry name" value="Vaccinia Virus protein VP39"/>
    <property type="match status" value="1"/>
</dbReference>
<dbReference type="GO" id="GO:0008168">
    <property type="term" value="F:methyltransferase activity"/>
    <property type="evidence" value="ECO:0007669"/>
    <property type="project" value="UniProtKB-KW"/>
</dbReference>
<dbReference type="InterPro" id="IPR029063">
    <property type="entry name" value="SAM-dependent_MTases_sf"/>
</dbReference>
<dbReference type="KEGG" id="hwc:Hqrw_2065"/>
<dbReference type="SUPFAM" id="SSF53335">
    <property type="entry name" value="S-adenosyl-L-methionine-dependent methyltransferases"/>
    <property type="match status" value="1"/>
</dbReference>
<dbReference type="GO" id="GO:0032259">
    <property type="term" value="P:methylation"/>
    <property type="evidence" value="ECO:0007669"/>
    <property type="project" value="UniProtKB-KW"/>
</dbReference>
<dbReference type="NCBIfam" id="TIGR01444">
    <property type="entry name" value="fkbM_fam"/>
    <property type="match status" value="1"/>
</dbReference>
<dbReference type="Pfam" id="PF05050">
    <property type="entry name" value="Methyltransf_21"/>
    <property type="match status" value="1"/>
</dbReference>
<evidence type="ECO:0000313" key="3">
    <source>
        <dbReference type="Proteomes" id="UP000007954"/>
    </source>
</evidence>
<keyword evidence="2" id="KW-0489">Methyltransferase</keyword>
<dbReference type="PANTHER" id="PTHR34203:SF15">
    <property type="entry name" value="SLL1173 PROTEIN"/>
    <property type="match status" value="1"/>
</dbReference>
<dbReference type="HOGENOM" id="CLU_081183_0_0_2"/>
<name>G0LKL2_HALWC</name>
<dbReference type="CDD" id="cd02440">
    <property type="entry name" value="AdoMet_MTases"/>
    <property type="match status" value="1"/>
</dbReference>
<reference evidence="2 3" key="1">
    <citation type="journal article" date="2011" name="PLoS ONE">
        <title>Haloquadratum walsbyi: limited diversity in a global pond.</title>
        <authorList>
            <person name="Dyall-Smith M."/>
            <person name="Pfeiffer F."/>
            <person name="Klee K."/>
            <person name="Palm P."/>
            <person name="Gross K."/>
            <person name="Schuster S.C."/>
            <person name="Rampp M."/>
            <person name="Oesterhelt D."/>
        </authorList>
    </citation>
    <scope>NUCLEOTIDE SEQUENCE [LARGE SCALE GENOMIC DNA]</scope>
    <source>
        <strain evidence="3">DSM 16854 / JCM 12705 / C23</strain>
    </source>
</reference>
<dbReference type="EMBL" id="FR746099">
    <property type="protein sequence ID" value="CCC39970.1"/>
    <property type="molecule type" value="Genomic_DNA"/>
</dbReference>
<gene>
    <name evidence="2" type="ordered locus">Hqrw_2065</name>
</gene>
<dbReference type="GeneID" id="12446793"/>
<sequence>MSLMRRLRHSLVGAIYAGYYRARDLNYTYGRPTQKTVGEVQFRSYELYNLHGRDELLLGLLERIENQDTVYDIGANVGVYTCAAASIGAEVVALEPNAEAREKLQQNIDTNGFDTTVLPVAVVDEDGTETFYLSSYPEISSLHRSNAKISGGSVIEQTNVETRTIDSIVGHHPQPDHIKIDVEGAGDDVLRGATDTLKTAMPTVYFEPHGDCRETRDFLHELGYAVEDLGEGLICTPR</sequence>
<dbReference type="EC" id="2.1.1.-" evidence="2"/>
<dbReference type="AlphaFoldDB" id="G0LKL2"/>